<comment type="caution">
    <text evidence="2">The sequence shown here is derived from an EMBL/GenBank/DDBJ whole genome shotgun (WGS) entry which is preliminary data.</text>
</comment>
<feature type="domain" description="Amine oxidase" evidence="1">
    <location>
        <begin position="10"/>
        <end position="404"/>
    </location>
</feature>
<evidence type="ECO:0000313" key="3">
    <source>
        <dbReference type="Proteomes" id="UP000178082"/>
    </source>
</evidence>
<dbReference type="InterPro" id="IPR002937">
    <property type="entry name" value="Amino_oxidase"/>
</dbReference>
<dbReference type="Pfam" id="PF01593">
    <property type="entry name" value="Amino_oxidase"/>
    <property type="match status" value="1"/>
</dbReference>
<reference evidence="2 3" key="1">
    <citation type="journal article" date="2016" name="Nat. Commun.">
        <title>Thousands of microbial genomes shed light on interconnected biogeochemical processes in an aquifer system.</title>
        <authorList>
            <person name="Anantharaman K."/>
            <person name="Brown C.T."/>
            <person name="Hug L.A."/>
            <person name="Sharon I."/>
            <person name="Castelle C.J."/>
            <person name="Probst A.J."/>
            <person name="Thomas B.C."/>
            <person name="Singh A."/>
            <person name="Wilkins M.J."/>
            <person name="Karaoz U."/>
            <person name="Brodie E.L."/>
            <person name="Williams K.H."/>
            <person name="Hubbard S.S."/>
            <person name="Banfield J.F."/>
        </authorList>
    </citation>
    <scope>NUCLEOTIDE SEQUENCE [LARGE SCALE GENOMIC DNA]</scope>
</reference>
<dbReference type="STRING" id="1817883.A3G31_02285"/>
<dbReference type="GO" id="GO:0016491">
    <property type="term" value="F:oxidoreductase activity"/>
    <property type="evidence" value="ECO:0007669"/>
    <property type="project" value="InterPro"/>
</dbReference>
<sequence>MEIAIIGGGVAGLTAAYRLSKDGVSVTLFERDKVLGGLAGVVKIDNFLIEKYYHHIFTTDFEIINLIDEIGLKDKLMWLESRMGLFYENKIHAFGTPGELFRFKHLSFLDKLRFGATVLFLKNYNNWRELEKTTAIEWMRKYAGENVCKVIWEPLLVAKFGKNYQKASMSWLWGKIKLRGSSRSKGGKKERLGYLLGSFGLLIDKLENEIISMSGTVKKEEKIVRIDATDGNKVFIKTDKGEYEFDKAVSTVAYPVLIRIAPQLSEEYKKKINQVEYASTVCVILILKNSFTYNYWENISDNSIPFGGIIEHTNFIRPSAYNNKNILYISNYLYRDEWLYKCSDKELIEEYSKHLKKMNPNFSEEWIEQFFIFRDEFAQPIVTINYSQTLPNFETPIKNLFTATMAQIYPEDRGMNYSVKLGNQIADIVLKIEPIQPA</sequence>
<dbReference type="NCBIfam" id="NF005560">
    <property type="entry name" value="PRK07233.1"/>
    <property type="match status" value="1"/>
</dbReference>
<proteinExistence type="predicted"/>
<gene>
    <name evidence="2" type="ORF">A3G31_02285</name>
</gene>
<dbReference type="Gene3D" id="3.50.50.60">
    <property type="entry name" value="FAD/NAD(P)-binding domain"/>
    <property type="match status" value="1"/>
</dbReference>
<dbReference type="PRINTS" id="PR00419">
    <property type="entry name" value="ADXRDTASE"/>
</dbReference>
<dbReference type="SUPFAM" id="SSF51905">
    <property type="entry name" value="FAD/NAD(P)-binding domain"/>
    <property type="match status" value="1"/>
</dbReference>
<dbReference type="AlphaFoldDB" id="A0A1F7SNX0"/>
<evidence type="ECO:0000259" key="1">
    <source>
        <dbReference type="Pfam" id="PF01593"/>
    </source>
</evidence>
<dbReference type="PANTHER" id="PTHR42923:SF46">
    <property type="entry name" value="AMINE OXIDASE"/>
    <property type="match status" value="1"/>
</dbReference>
<dbReference type="EMBL" id="MGDI01000005">
    <property type="protein sequence ID" value="OGL54928.1"/>
    <property type="molecule type" value="Genomic_DNA"/>
</dbReference>
<accession>A0A1F7SNX0</accession>
<organism evidence="2 3">
    <name type="scientific">Candidatus Schekmanbacteria bacterium RIFCSPLOWO2_12_FULL_38_15</name>
    <dbReference type="NCBI Taxonomy" id="1817883"/>
    <lineage>
        <taxon>Bacteria</taxon>
        <taxon>Candidatus Schekmaniibacteriota</taxon>
    </lineage>
</organism>
<evidence type="ECO:0000313" key="2">
    <source>
        <dbReference type="EMBL" id="OGL54928.1"/>
    </source>
</evidence>
<dbReference type="InterPro" id="IPR050464">
    <property type="entry name" value="Zeta_carotene_desat/Oxidored"/>
</dbReference>
<protein>
    <recommendedName>
        <fullName evidence="1">Amine oxidase domain-containing protein</fullName>
    </recommendedName>
</protein>
<dbReference type="PANTHER" id="PTHR42923">
    <property type="entry name" value="PROTOPORPHYRINOGEN OXIDASE"/>
    <property type="match status" value="1"/>
</dbReference>
<dbReference type="InterPro" id="IPR036188">
    <property type="entry name" value="FAD/NAD-bd_sf"/>
</dbReference>
<dbReference type="Proteomes" id="UP000178082">
    <property type="component" value="Unassembled WGS sequence"/>
</dbReference>
<name>A0A1F7SNX0_9BACT</name>